<reference evidence="2 3" key="1">
    <citation type="submission" date="2007-03" db="EMBL/GenBank/DDBJ databases">
        <authorList>
            <person name="Fulton L."/>
            <person name="Clifton S."/>
            <person name="Fulton B."/>
            <person name="Xu J."/>
            <person name="Minx P."/>
            <person name="Pepin K.H."/>
            <person name="Johnson M."/>
            <person name="Thiruvilangam P."/>
            <person name="Bhonagiri V."/>
            <person name="Nash W.E."/>
            <person name="Mardis E.R."/>
            <person name="Wilson R.K."/>
        </authorList>
    </citation>
    <scope>NUCLEOTIDE SEQUENCE [LARGE SCALE GENOMIC DNA]</scope>
    <source>
        <strain evidence="2 3">ATCC 29174</strain>
    </source>
</reference>
<dbReference type="PANTHER" id="PTHR30344:SF1">
    <property type="entry name" value="6-PHOSPHOGLUCONOLACTONASE"/>
    <property type="match status" value="1"/>
</dbReference>
<evidence type="ECO:0000313" key="3">
    <source>
        <dbReference type="Proteomes" id="UP000006002"/>
    </source>
</evidence>
<dbReference type="Pfam" id="PF10282">
    <property type="entry name" value="Lactonase"/>
    <property type="match status" value="1"/>
</dbReference>
<dbReference type="HOGENOM" id="CLU_038716_3_0_9"/>
<protein>
    <recommendedName>
        <fullName evidence="4">6-phosphogluconolactonase</fullName>
    </recommendedName>
</protein>
<reference evidence="2 3" key="2">
    <citation type="submission" date="2007-04" db="EMBL/GenBank/DDBJ databases">
        <title>Draft genome sequence of Ruminococcus obeum (ATCC 29174).</title>
        <authorList>
            <person name="Sudarsanam P."/>
            <person name="Ley R."/>
            <person name="Guruge J."/>
            <person name="Turnbaugh P.J."/>
            <person name="Mahowald M."/>
            <person name="Liep D."/>
            <person name="Gordon J."/>
        </authorList>
    </citation>
    <scope>NUCLEOTIDE SEQUENCE [LARGE SCALE GENOMIC DNA]</scope>
    <source>
        <strain evidence="2 3">ATCC 29174</strain>
    </source>
</reference>
<comment type="similarity">
    <text evidence="1">Belongs to the cycloisomerase 2 family.</text>
</comment>
<evidence type="ECO:0000256" key="1">
    <source>
        <dbReference type="ARBA" id="ARBA00005564"/>
    </source>
</evidence>
<sequence length="396" mass="44084">MNCAIIRTPNADRAFAHIHRILGGSIMGNKKYVAYVGTYTYGTSKGIQVYDVDVENGKLIERSEVNVSNASHTAVSKNGKYLYSIEDEGVAVFKRDENGDLVRINSVGIDGMRGCFLATDVDGRYLYVAGYHDGKVTVVHTHKDGSLGRIMDGVFHKGLGSVAERNFRPHVNCVRPTPDNKYLCAVDNGIDQVKIYRINKRRHKLELVDILRCPRESGPRIIRFSADGKYAYILFELSNEIKVYSYDGSGNNPEFELLQSVSTLSKQHDKDAIHNAASGLALAPDGKHLFCTTAGENTVSMYEIDAETGLLEKKFTLPISGDYPKDIVIFPDNQHIAVANHASNTITTFKVDYEKNIIVMNDKPHKIETPNSIHMWPVPQDFDAVEPLADAEDEQE</sequence>
<dbReference type="EMBL" id="AAVO02000032">
    <property type="protein sequence ID" value="EDM85415.1"/>
    <property type="molecule type" value="Genomic_DNA"/>
</dbReference>
<dbReference type="InterPro" id="IPR050282">
    <property type="entry name" value="Cycloisomerase_2"/>
</dbReference>
<dbReference type="InterPro" id="IPR011048">
    <property type="entry name" value="Haem_d1_sf"/>
</dbReference>
<dbReference type="InterPro" id="IPR019405">
    <property type="entry name" value="Lactonase_7-beta_prop"/>
</dbReference>
<comment type="caution">
    <text evidence="2">The sequence shown here is derived from an EMBL/GenBank/DDBJ whole genome shotgun (WGS) entry which is preliminary data.</text>
</comment>
<dbReference type="InterPro" id="IPR015943">
    <property type="entry name" value="WD40/YVTN_repeat-like_dom_sf"/>
</dbReference>
<accession>A5ZY92</accession>
<dbReference type="GO" id="GO:0017057">
    <property type="term" value="F:6-phosphogluconolactonase activity"/>
    <property type="evidence" value="ECO:0007669"/>
    <property type="project" value="TreeGrafter"/>
</dbReference>
<dbReference type="SUPFAM" id="SSF51004">
    <property type="entry name" value="C-terminal (heme d1) domain of cytochrome cd1-nitrite reductase"/>
    <property type="match status" value="1"/>
</dbReference>
<dbReference type="AlphaFoldDB" id="A5ZY92"/>
<evidence type="ECO:0008006" key="4">
    <source>
        <dbReference type="Google" id="ProtNLM"/>
    </source>
</evidence>
<organism evidence="2 3">
    <name type="scientific">Blautia obeum ATCC 29174</name>
    <dbReference type="NCBI Taxonomy" id="411459"/>
    <lineage>
        <taxon>Bacteria</taxon>
        <taxon>Bacillati</taxon>
        <taxon>Bacillota</taxon>
        <taxon>Clostridia</taxon>
        <taxon>Lachnospirales</taxon>
        <taxon>Lachnospiraceae</taxon>
        <taxon>Blautia</taxon>
    </lineage>
</organism>
<dbReference type="Gene3D" id="2.130.10.10">
    <property type="entry name" value="YVTN repeat-like/Quinoprotein amine dehydrogenase"/>
    <property type="match status" value="1"/>
</dbReference>
<gene>
    <name evidence="2" type="ORF">RUMOBE_04000</name>
</gene>
<proteinExistence type="inferred from homology"/>
<dbReference type="Proteomes" id="UP000006002">
    <property type="component" value="Unassembled WGS sequence"/>
</dbReference>
<evidence type="ECO:0000313" key="2">
    <source>
        <dbReference type="EMBL" id="EDM85415.1"/>
    </source>
</evidence>
<name>A5ZY92_9FIRM</name>
<dbReference type="eggNOG" id="COG2706">
    <property type="taxonomic scope" value="Bacteria"/>
</dbReference>
<dbReference type="GO" id="GO:0005829">
    <property type="term" value="C:cytosol"/>
    <property type="evidence" value="ECO:0007669"/>
    <property type="project" value="TreeGrafter"/>
</dbReference>
<dbReference type="PANTHER" id="PTHR30344">
    <property type="entry name" value="6-PHOSPHOGLUCONOLACTONASE-RELATED"/>
    <property type="match status" value="1"/>
</dbReference>